<dbReference type="RefSeq" id="XP_035875489.1">
    <property type="nucleotide sequence ID" value="XM_036019596.1"/>
</dbReference>
<dbReference type="CDD" id="cd00070">
    <property type="entry name" value="GLECT"/>
    <property type="match status" value="1"/>
</dbReference>
<dbReference type="AlphaFoldDB" id="A0A7E6DB43"/>
<dbReference type="PANTHER" id="PTHR11346">
    <property type="entry name" value="GALECTIN"/>
    <property type="match status" value="1"/>
</dbReference>
<evidence type="ECO:0000259" key="4">
    <source>
        <dbReference type="PROSITE" id="PS51304"/>
    </source>
</evidence>
<dbReference type="OrthoDB" id="8918229at2759"/>
<protein>
    <recommendedName>
        <fullName evidence="2">Galectin</fullName>
    </recommendedName>
</protein>
<feature type="domain" description="Galectin" evidence="4">
    <location>
        <begin position="65"/>
        <end position="205"/>
    </location>
</feature>
<name>A0A7E6DB43_9CHIR</name>
<dbReference type="SMART" id="SM00908">
    <property type="entry name" value="Gal-bind_lectin"/>
    <property type="match status" value="1"/>
</dbReference>
<dbReference type="PROSITE" id="PS51304">
    <property type="entry name" value="GALECTIN"/>
    <property type="match status" value="1"/>
</dbReference>
<organism evidence="5 6">
    <name type="scientific">Phyllostomus discolor</name>
    <name type="common">pale spear-nosed bat</name>
    <dbReference type="NCBI Taxonomy" id="89673"/>
    <lineage>
        <taxon>Eukaryota</taxon>
        <taxon>Metazoa</taxon>
        <taxon>Chordata</taxon>
        <taxon>Craniata</taxon>
        <taxon>Vertebrata</taxon>
        <taxon>Euteleostomi</taxon>
        <taxon>Mammalia</taxon>
        <taxon>Eutheria</taxon>
        <taxon>Laurasiatheria</taxon>
        <taxon>Chiroptera</taxon>
        <taxon>Yangochiroptera</taxon>
        <taxon>Phyllostomidae</taxon>
        <taxon>Phyllostominae</taxon>
        <taxon>Phyllostomus</taxon>
    </lineage>
</organism>
<dbReference type="SUPFAM" id="SSF49899">
    <property type="entry name" value="Concanavalin A-like lectins/glucanases"/>
    <property type="match status" value="1"/>
</dbReference>
<dbReference type="CTD" id="3957"/>
<evidence type="ECO:0000256" key="1">
    <source>
        <dbReference type="ARBA" id="ARBA00022734"/>
    </source>
</evidence>
<evidence type="ECO:0000313" key="6">
    <source>
        <dbReference type="RefSeq" id="XP_035875489.1"/>
    </source>
</evidence>
<feature type="region of interest" description="Disordered" evidence="3">
    <location>
        <begin position="148"/>
        <end position="168"/>
    </location>
</feature>
<dbReference type="InterPro" id="IPR044156">
    <property type="entry name" value="Galectin-like"/>
</dbReference>
<proteinExistence type="predicted"/>
<dbReference type="Gene3D" id="2.60.120.200">
    <property type="match status" value="1"/>
</dbReference>
<dbReference type="InParanoid" id="A0A7E6DB43"/>
<evidence type="ECO:0000256" key="2">
    <source>
        <dbReference type="RuleBase" id="RU102079"/>
    </source>
</evidence>
<dbReference type="InterPro" id="IPR001079">
    <property type="entry name" value="Galectin_CRD"/>
</dbReference>
<dbReference type="GO" id="GO:0030246">
    <property type="term" value="F:carbohydrate binding"/>
    <property type="evidence" value="ECO:0007669"/>
    <property type="project" value="UniProtKB-UniRule"/>
</dbReference>
<accession>A0A7E6DB43</accession>
<gene>
    <name evidence="6" type="primary">LGALS2</name>
</gene>
<dbReference type="PANTHER" id="PTHR11346:SF104">
    <property type="entry name" value="GALECTIN-2"/>
    <property type="match status" value="1"/>
</dbReference>
<reference evidence="6" key="1">
    <citation type="submission" date="2025-08" db="UniProtKB">
        <authorList>
            <consortium name="RefSeq"/>
        </authorList>
    </citation>
    <scope>IDENTIFICATION</scope>
    <source>
        <tissue evidence="6">Muscle</tissue>
    </source>
</reference>
<dbReference type="Proteomes" id="UP000504628">
    <property type="component" value="Chromosome 2"/>
</dbReference>
<sequence>MDESKAKPATRGGSGSHASPLCTLLWAGGERDPGARPRWDKTPGKCLGTCAVGILWAVSLLVQAQFEIMNLDMMWGTTLTIKGKVASDADRFSINLGQGTDTLDLHFNPRFDESTIVCNSKDDNNWGEEQRNDLCFCPGSEVKVRSKRKGARGQCQRGSLAGREPRPRHTLALSELPGAATAGFQGASCPADGLPPAAAHCDLRE</sequence>
<keyword evidence="1 2" id="KW-0430">Lectin</keyword>
<dbReference type="InterPro" id="IPR013320">
    <property type="entry name" value="ConA-like_dom_sf"/>
</dbReference>
<evidence type="ECO:0000313" key="5">
    <source>
        <dbReference type="Proteomes" id="UP000504628"/>
    </source>
</evidence>
<dbReference type="Pfam" id="PF00337">
    <property type="entry name" value="Gal-bind_lectin"/>
    <property type="match status" value="1"/>
</dbReference>
<dbReference type="GeneID" id="114513934"/>
<evidence type="ECO:0000256" key="3">
    <source>
        <dbReference type="SAM" id="MobiDB-lite"/>
    </source>
</evidence>
<keyword evidence="5" id="KW-1185">Reference proteome</keyword>
<dbReference type="SMART" id="SM00276">
    <property type="entry name" value="GLECT"/>
    <property type="match status" value="1"/>
</dbReference>